<comment type="similarity">
    <text evidence="5">Belongs to the ABC transporter superfamily. ABCA family.</text>
</comment>
<evidence type="ECO:0000256" key="22">
    <source>
        <dbReference type="ARBA" id="ARBA00082190"/>
    </source>
</evidence>
<proteinExistence type="inferred from homology"/>
<dbReference type="GO" id="GO:0005524">
    <property type="term" value="F:ATP binding"/>
    <property type="evidence" value="ECO:0007669"/>
    <property type="project" value="UniProtKB-KW"/>
</dbReference>
<reference evidence="25" key="2">
    <citation type="submission" date="2025-09" db="UniProtKB">
        <authorList>
            <consortium name="Ensembl"/>
        </authorList>
    </citation>
    <scope>IDENTIFICATION</scope>
</reference>
<dbReference type="SMART" id="SM00382">
    <property type="entry name" value="AAA"/>
    <property type="match status" value="2"/>
</dbReference>
<dbReference type="Pfam" id="PF12698">
    <property type="entry name" value="ABC2_membrane_3"/>
    <property type="match status" value="2"/>
</dbReference>
<name>A0A8B9S7A5_APTOW</name>
<evidence type="ECO:0000256" key="11">
    <source>
        <dbReference type="ARBA" id="ARBA00022753"/>
    </source>
</evidence>
<keyword evidence="10" id="KW-0547">Nucleotide-binding</keyword>
<protein>
    <recommendedName>
        <fullName evidence="21">Cholesterol transporter ABCA5</fullName>
    </recommendedName>
    <alternativeName>
        <fullName evidence="22">ATP-binding cassette sub-family A member 5</fullName>
    </alternativeName>
</protein>
<dbReference type="GO" id="GO:0010874">
    <property type="term" value="P:regulation of cholesterol efflux"/>
    <property type="evidence" value="ECO:0007669"/>
    <property type="project" value="UniProtKB-ARBA"/>
</dbReference>
<dbReference type="GO" id="GO:0005886">
    <property type="term" value="C:plasma membrane"/>
    <property type="evidence" value="ECO:0007669"/>
    <property type="project" value="UniProtKB-SubCell"/>
</dbReference>
<keyword evidence="8 23" id="KW-0812">Transmembrane</keyword>
<dbReference type="FunFam" id="3.40.50.300:FF:000729">
    <property type="entry name" value="ATP-binding cassette, sub-family A (ABC1), member 5"/>
    <property type="match status" value="1"/>
</dbReference>
<feature type="transmembrane region" description="Helical" evidence="23">
    <location>
        <begin position="1105"/>
        <end position="1127"/>
    </location>
</feature>
<evidence type="ECO:0000313" key="25">
    <source>
        <dbReference type="Ensembl" id="ENSAOWP00000009727.1"/>
    </source>
</evidence>
<keyword evidence="12" id="KW-0067">ATP-binding</keyword>
<dbReference type="PANTHER" id="PTHR19229">
    <property type="entry name" value="ATP-BINDING CASSETTE TRANSPORTER SUBFAMILY A ABCA"/>
    <property type="match status" value="1"/>
</dbReference>
<dbReference type="PANTHER" id="PTHR19229:SF100">
    <property type="entry name" value="CHOLESTEROL TRANSPORTER ABCA5"/>
    <property type="match status" value="1"/>
</dbReference>
<evidence type="ECO:0000256" key="5">
    <source>
        <dbReference type="ARBA" id="ARBA00008869"/>
    </source>
</evidence>
<evidence type="ECO:0000256" key="2">
    <source>
        <dbReference type="ARBA" id="ARBA00004155"/>
    </source>
</evidence>
<evidence type="ECO:0000256" key="16">
    <source>
        <dbReference type="ARBA" id="ARBA00023136"/>
    </source>
</evidence>
<dbReference type="InterPro" id="IPR026082">
    <property type="entry name" value="ABCA"/>
</dbReference>
<keyword evidence="18" id="KW-0458">Lysosome</keyword>
<dbReference type="PROSITE" id="PS50893">
    <property type="entry name" value="ABC_TRANSPORTER_2"/>
    <property type="match status" value="2"/>
</dbReference>
<keyword evidence="14" id="KW-0333">Golgi apparatus</keyword>
<keyword evidence="7" id="KW-1003">Cell membrane</keyword>
<dbReference type="PROSITE" id="PS00211">
    <property type="entry name" value="ABC_TRANSPORTER_1"/>
    <property type="match status" value="1"/>
</dbReference>
<feature type="transmembrane region" description="Helical" evidence="23">
    <location>
        <begin position="1139"/>
        <end position="1163"/>
    </location>
</feature>
<evidence type="ECO:0000256" key="10">
    <source>
        <dbReference type="ARBA" id="ARBA00022741"/>
    </source>
</evidence>
<keyword evidence="11" id="KW-0967">Endosome</keyword>
<dbReference type="SUPFAM" id="SSF52540">
    <property type="entry name" value="P-loop containing nucleoside triphosphate hydrolases"/>
    <property type="match status" value="2"/>
</dbReference>
<feature type="transmembrane region" description="Helical" evidence="23">
    <location>
        <begin position="864"/>
        <end position="889"/>
    </location>
</feature>
<evidence type="ECO:0000256" key="17">
    <source>
        <dbReference type="ARBA" id="ARBA00023180"/>
    </source>
</evidence>
<dbReference type="GO" id="GO:0016887">
    <property type="term" value="F:ATP hydrolysis activity"/>
    <property type="evidence" value="ECO:0007669"/>
    <property type="project" value="InterPro"/>
</dbReference>
<feature type="transmembrane region" description="Helical" evidence="23">
    <location>
        <begin position="1211"/>
        <end position="1229"/>
    </location>
</feature>
<comment type="function">
    <text evidence="20">Cholesterol efflux transporter in macrophages that is responsible for APOAI/high-density lipoproteins (HDL) formation at the plasma membrane under high cholesterol levels and participates in reverse cholesterol transport. May play a role in the processing of autolysosomes.</text>
</comment>
<evidence type="ECO:0000256" key="23">
    <source>
        <dbReference type="SAM" id="Phobius"/>
    </source>
</evidence>
<dbReference type="Pfam" id="PF00005">
    <property type="entry name" value="ABC_tran"/>
    <property type="match status" value="2"/>
</dbReference>
<feature type="domain" description="ABC transporter" evidence="24">
    <location>
        <begin position="1294"/>
        <end position="1537"/>
    </location>
</feature>
<dbReference type="GO" id="GO:0005319">
    <property type="term" value="F:lipid transporter activity"/>
    <property type="evidence" value="ECO:0007669"/>
    <property type="project" value="TreeGrafter"/>
</dbReference>
<evidence type="ECO:0000256" key="20">
    <source>
        <dbReference type="ARBA" id="ARBA00057378"/>
    </source>
</evidence>
<keyword evidence="6" id="KW-0813">Transport</keyword>
<feature type="transmembrane region" description="Helical" evidence="23">
    <location>
        <begin position="300"/>
        <end position="320"/>
    </location>
</feature>
<evidence type="ECO:0000256" key="13">
    <source>
        <dbReference type="ARBA" id="ARBA00022989"/>
    </source>
</evidence>
<comment type="subcellular location">
    <subcellularLocation>
        <location evidence="3">Cell membrane</location>
    </subcellularLocation>
    <subcellularLocation>
        <location evidence="4">Golgi apparatus membrane</location>
        <topology evidence="4">Multi-pass membrane protein</topology>
    </subcellularLocation>
    <subcellularLocation>
        <location evidence="1">Late endosome membrane</location>
        <topology evidence="1">Multi-pass membrane protein</topology>
    </subcellularLocation>
    <subcellularLocation>
        <location evidence="2">Lysosome membrane</location>
        <topology evidence="2">Multi-pass membrane protein</topology>
    </subcellularLocation>
</comment>
<reference evidence="25" key="1">
    <citation type="submission" date="2025-08" db="UniProtKB">
        <authorList>
            <consortium name="Ensembl"/>
        </authorList>
    </citation>
    <scope>IDENTIFICATION</scope>
</reference>
<keyword evidence="26" id="KW-1185">Reference proteome</keyword>
<evidence type="ECO:0000256" key="8">
    <source>
        <dbReference type="ARBA" id="ARBA00022692"/>
    </source>
</evidence>
<evidence type="ECO:0000259" key="24">
    <source>
        <dbReference type="PROSITE" id="PS50893"/>
    </source>
</evidence>
<sequence>MTPSTWREAGVWRQTKALLFKNCLVKCRTKKSSVQEILFPLFFLFWLILMSMMYPHKKYGEVPDTDLGTLDTSLLVNFVIGYTPPTNMAREIMKKVAFDNFEDGIITEEYLSEEELQEASAFKPSNFVGVVFNDAMSYQLRFPDSVTMSSVYVESRASCSSLVKGCESVTYWHSGFTALQACIDAAIIQLKTNQSVWEQLELTRAVVMGEAEVMEIDSFPRAIILIYLVIAFSPFGYYLAIHIVAEKERKLKEFLKILGLHDTAFWLSWVLLYASLIFVVSILMAVIATASSLFPQSSAFVIFLLFFLYGISSVFFALMLTPLFKKSKNVGIVEFLATLAFGFAGLNIVLLEDFPKSFVWLLSPLCQCTFLIGVAEVMHLEDYEDGATFSNLNHGPYPLFISLILLVLDSIFYLLVAVYLDQVIPGEFGLRRTSFFFMKPSFWSKRRKNYKELYESSINGSLSFSEIVEPVPSEFQGKEAIRISCVQKTFRKKGETVEALRNLSFDIYEGQITALLGHSGTGKTTLMNILCGLCPPTDGFVSVYGHKVSEIDEMLEVRRIAGVCPQLDIHFDILTVEENLSVFAAIKGIPQNDLIQEVQKVLLDLDMQPIRDNQAKKLSGGQKRKLSVGVAVLGNPKVLLLDEPTAGMDPCSRHVVWNLLKNRKANRVTVFSTHFMDEADILADRKAVISQGMLKCLGSSLFLKSKWGIGYRLSMHIDAYCNTEATTSLIRQHIPAASLIQENDQQLLYTLPLKDMDKFSNQYISFLPLGLFSDLDTHSHLGVITYGVSMTTLEDVYLKLEVEAEIDQADYSVFNSQQVQEEMDTKSLDDMEQSLLVFSETKSSITSNTALWKKQVSTIAKVHFLILGLSSLLLLFLIFLLAQIFLFLIHHYFKNSVAPIKLSPDLYLLKPGEKYHKYRTRLLLQNSTGRTANAGSMRIAPSYIVNDSNYVSAAPHSAALNVFESGKYYLFTVVFNSTMVHSLPVLINIVSNLLLRNLNVTESIQIWSNPFIPDAPDTVFKLELYFQSVLLGIFVTGMPPYFAMENAENHKIKAYTQLKIAGLYPSAYWTGQAVVDFPLFFSILVLMIGSLFAFHYGVYFYVGKFLAVVFCLIGYVPSVVLFTYVVSFTFKKVQNTKEFWSFIFSVTALVCTVVTEVAFFMGYYLATSILHYVFSVFTPIYPLIGCLICFIKVSWKDQQKNEGFHNPWDRLLVAVLAPYLQCIMWLFLLRCLEVKNGGKTIREDPFFRKYFTKAKTWKCPDAPHDENEDEDVKAERLRVKELLSSQNGKEIPAILVSSLHKEYDERKEFLLGRKIKKVATKHVSLCVKKGEILGLLGPNGAGKSTLINMLVGDIEPTGGQVLMGNYSFGLNSEDDSVKFVGYCPQTNPLWPDITLEEHFEIYGSIKGMSQTDIKEVLKRVASALDFKDHLQKTTKKLGVGLKRKLCFALSMLGNPQITLLDEPSTGMDPKAKQHMWRAIRAAFKNKERAAILTTHYMEEADAVCDRVAILVSGQLRCIGTVQHLKSKFGRGYFLEMKLKETADVQQLEYLQRQILNIFPNANRQERVAMILKLTKKYLYIVFVELAKEQEEEDSSFGTLNSTLWWERTQEDRVVF</sequence>
<feature type="transmembrane region" description="Helical" evidence="23">
    <location>
        <begin position="332"/>
        <end position="351"/>
    </location>
</feature>
<dbReference type="InterPro" id="IPR003593">
    <property type="entry name" value="AAA+_ATPase"/>
</dbReference>
<keyword evidence="17" id="KW-0325">Glycoprotein</keyword>
<evidence type="ECO:0000256" key="14">
    <source>
        <dbReference type="ARBA" id="ARBA00023034"/>
    </source>
</evidence>
<dbReference type="GO" id="GO:0000139">
    <property type="term" value="C:Golgi membrane"/>
    <property type="evidence" value="ECO:0007669"/>
    <property type="project" value="UniProtKB-SubCell"/>
</dbReference>
<evidence type="ECO:0000256" key="9">
    <source>
        <dbReference type="ARBA" id="ARBA00022737"/>
    </source>
</evidence>
<dbReference type="InterPro" id="IPR003439">
    <property type="entry name" value="ABC_transporter-like_ATP-bd"/>
</dbReference>
<keyword evidence="15" id="KW-0445">Lipid transport</keyword>
<dbReference type="InterPro" id="IPR013525">
    <property type="entry name" value="ABC2_TM"/>
</dbReference>
<evidence type="ECO:0000313" key="26">
    <source>
        <dbReference type="Proteomes" id="UP000694424"/>
    </source>
</evidence>
<keyword evidence="9" id="KW-0677">Repeat</keyword>
<dbReference type="InterPro" id="IPR017871">
    <property type="entry name" value="ABC_transporter-like_CS"/>
</dbReference>
<keyword evidence="16 23" id="KW-0472">Membrane</keyword>
<evidence type="ECO:0000256" key="3">
    <source>
        <dbReference type="ARBA" id="ARBA00004236"/>
    </source>
</evidence>
<dbReference type="GO" id="GO:0043691">
    <property type="term" value="P:reverse cholesterol transport"/>
    <property type="evidence" value="ECO:0007669"/>
    <property type="project" value="UniProtKB-ARBA"/>
</dbReference>
<evidence type="ECO:0000256" key="15">
    <source>
        <dbReference type="ARBA" id="ARBA00023055"/>
    </source>
</evidence>
<dbReference type="CDD" id="cd03263">
    <property type="entry name" value="ABC_subfamily_A"/>
    <property type="match status" value="2"/>
</dbReference>
<feature type="transmembrane region" description="Helical" evidence="23">
    <location>
        <begin position="1079"/>
        <end position="1099"/>
    </location>
</feature>
<dbReference type="Gene3D" id="3.40.50.300">
    <property type="entry name" value="P-loop containing nucleotide triphosphate hydrolases"/>
    <property type="match status" value="2"/>
</dbReference>
<dbReference type="GO" id="GO:0005765">
    <property type="term" value="C:lysosomal membrane"/>
    <property type="evidence" value="ECO:0007669"/>
    <property type="project" value="UniProtKB-SubCell"/>
</dbReference>
<organism evidence="25 26">
    <name type="scientific">Apteryx owenii</name>
    <name type="common">Little spotted kiwi</name>
    <dbReference type="NCBI Taxonomy" id="8824"/>
    <lineage>
        <taxon>Eukaryota</taxon>
        <taxon>Metazoa</taxon>
        <taxon>Chordata</taxon>
        <taxon>Craniata</taxon>
        <taxon>Vertebrata</taxon>
        <taxon>Euteleostomi</taxon>
        <taxon>Archelosauria</taxon>
        <taxon>Archosauria</taxon>
        <taxon>Dinosauria</taxon>
        <taxon>Saurischia</taxon>
        <taxon>Theropoda</taxon>
        <taxon>Coelurosauria</taxon>
        <taxon>Aves</taxon>
        <taxon>Palaeognathae</taxon>
        <taxon>Apterygiformes</taxon>
        <taxon>Apterygidae</taxon>
        <taxon>Apteryx</taxon>
    </lineage>
</organism>
<feature type="transmembrane region" description="Helical" evidence="23">
    <location>
        <begin position="266"/>
        <end position="288"/>
    </location>
</feature>
<accession>A0A8B9S7A5</accession>
<feature type="transmembrane region" description="Helical" evidence="23">
    <location>
        <begin position="222"/>
        <end position="245"/>
    </location>
</feature>
<evidence type="ECO:0000256" key="12">
    <source>
        <dbReference type="ARBA" id="ARBA00022840"/>
    </source>
</evidence>
<dbReference type="Ensembl" id="ENSAOWT00000011040.1">
    <property type="protein sequence ID" value="ENSAOWP00000009727.1"/>
    <property type="gene ID" value="ENSAOWG00000006548.1"/>
</dbReference>
<feature type="transmembrane region" description="Helical" evidence="23">
    <location>
        <begin position="357"/>
        <end position="378"/>
    </location>
</feature>
<dbReference type="FunFam" id="3.40.50.300:FF:000335">
    <property type="entry name" value="ATP binding cassette subfamily A member 5"/>
    <property type="match status" value="1"/>
</dbReference>
<feature type="transmembrane region" description="Helical" evidence="23">
    <location>
        <begin position="1169"/>
        <end position="1191"/>
    </location>
</feature>
<evidence type="ECO:0000256" key="4">
    <source>
        <dbReference type="ARBA" id="ARBA00004653"/>
    </source>
</evidence>
<dbReference type="GO" id="GO:0140359">
    <property type="term" value="F:ABC-type transporter activity"/>
    <property type="evidence" value="ECO:0007669"/>
    <property type="project" value="InterPro"/>
</dbReference>
<dbReference type="GO" id="GO:0031902">
    <property type="term" value="C:late endosome membrane"/>
    <property type="evidence" value="ECO:0007669"/>
    <property type="project" value="UniProtKB-SubCell"/>
</dbReference>
<evidence type="ECO:0000256" key="1">
    <source>
        <dbReference type="ARBA" id="ARBA00004107"/>
    </source>
</evidence>
<evidence type="ECO:0000256" key="18">
    <source>
        <dbReference type="ARBA" id="ARBA00023228"/>
    </source>
</evidence>
<feature type="transmembrane region" description="Helical" evidence="23">
    <location>
        <begin position="37"/>
        <end position="54"/>
    </location>
</feature>
<dbReference type="Proteomes" id="UP000694424">
    <property type="component" value="Unplaced"/>
</dbReference>
<feature type="domain" description="ABC transporter" evidence="24">
    <location>
        <begin position="481"/>
        <end position="716"/>
    </location>
</feature>
<feature type="transmembrane region" description="Helical" evidence="23">
    <location>
        <begin position="399"/>
        <end position="420"/>
    </location>
</feature>
<feature type="transmembrane region" description="Helical" evidence="23">
    <location>
        <begin position="968"/>
        <end position="990"/>
    </location>
</feature>
<keyword evidence="13 23" id="KW-1133">Transmembrane helix</keyword>
<evidence type="ECO:0000256" key="19">
    <source>
        <dbReference type="ARBA" id="ARBA00050894"/>
    </source>
</evidence>
<evidence type="ECO:0000256" key="21">
    <source>
        <dbReference type="ARBA" id="ARBA00074079"/>
    </source>
</evidence>
<evidence type="ECO:0000256" key="7">
    <source>
        <dbReference type="ARBA" id="ARBA00022475"/>
    </source>
</evidence>
<evidence type="ECO:0000256" key="6">
    <source>
        <dbReference type="ARBA" id="ARBA00022448"/>
    </source>
</evidence>
<dbReference type="InterPro" id="IPR027417">
    <property type="entry name" value="P-loop_NTPase"/>
</dbReference>
<comment type="catalytic activity">
    <reaction evidence="19">
        <text>cholesterol(in) + ATP + H2O = cholesterol(out) + ADP + phosphate + H(+)</text>
        <dbReference type="Rhea" id="RHEA:39051"/>
        <dbReference type="ChEBI" id="CHEBI:15377"/>
        <dbReference type="ChEBI" id="CHEBI:15378"/>
        <dbReference type="ChEBI" id="CHEBI:16113"/>
        <dbReference type="ChEBI" id="CHEBI:30616"/>
        <dbReference type="ChEBI" id="CHEBI:43474"/>
        <dbReference type="ChEBI" id="CHEBI:456216"/>
    </reaction>
    <physiologicalReaction direction="left-to-right" evidence="19">
        <dbReference type="Rhea" id="RHEA:39052"/>
    </physiologicalReaction>
</comment>